<feature type="domain" description="Organic solvent tolerance-like N-terminal" evidence="3">
    <location>
        <begin position="82"/>
        <end position="129"/>
    </location>
</feature>
<feature type="compositionally biased region" description="Low complexity" evidence="2">
    <location>
        <begin position="153"/>
        <end position="167"/>
    </location>
</feature>
<dbReference type="PANTHER" id="PTHR36504:SF1">
    <property type="entry name" value="LIPOPOLYSACCHARIDE EXPORT SYSTEM PROTEIN LPTA"/>
    <property type="match status" value="1"/>
</dbReference>
<dbReference type="Gene3D" id="2.60.450.10">
    <property type="entry name" value="Lipopolysaccharide (LPS) transport protein A like domain"/>
    <property type="match status" value="1"/>
</dbReference>
<sequence length="175" mass="19612">MFRCTYNQLLSCPPMLKSQMHRLGLAIMLPVTIITVTLTGKLSTAQSSGGNRPLTIRADIQEYDAKTQVITARGNVQMLYPARQIQATAAQAQYFSKERRIDFSGNVYILQQGNNSIRAEKVTYLIDEGRFIALPQSNRQVESIYMIEDDDLSQPTSRPTTKPTPKQGSKTRSPL</sequence>
<dbReference type="GO" id="GO:0017089">
    <property type="term" value="F:glycolipid transfer activity"/>
    <property type="evidence" value="ECO:0007669"/>
    <property type="project" value="TreeGrafter"/>
</dbReference>
<name>A0A853MCT6_9CYAN</name>
<dbReference type="EMBL" id="LYXA01000001">
    <property type="protein sequence ID" value="OBU76733.1"/>
    <property type="molecule type" value="Genomic_DNA"/>
</dbReference>
<accession>A0A853MCT6</accession>
<protein>
    <submittedName>
        <fullName evidence="4">OstA family protein</fullName>
    </submittedName>
</protein>
<organism evidence="4 5">
    <name type="scientific">Cylindrospermopsis raciborskii CS-505</name>
    <dbReference type="NCBI Taxonomy" id="533240"/>
    <lineage>
        <taxon>Bacteria</taxon>
        <taxon>Bacillati</taxon>
        <taxon>Cyanobacteriota</taxon>
        <taxon>Cyanophyceae</taxon>
        <taxon>Nostocales</taxon>
        <taxon>Aphanizomenonaceae</taxon>
        <taxon>Cylindrospermopsis</taxon>
    </lineage>
</organism>
<gene>
    <name evidence="4" type="ORF">A9P98_10705</name>
</gene>
<keyword evidence="1" id="KW-0732">Signal</keyword>
<dbReference type="Proteomes" id="UP000093903">
    <property type="component" value="Unassembled WGS sequence"/>
</dbReference>
<dbReference type="GO" id="GO:0015920">
    <property type="term" value="P:lipopolysaccharide transport"/>
    <property type="evidence" value="ECO:0007669"/>
    <property type="project" value="TreeGrafter"/>
</dbReference>
<dbReference type="InterPro" id="IPR005653">
    <property type="entry name" value="OstA-like_N"/>
</dbReference>
<dbReference type="AlphaFoldDB" id="A0A853MCT6"/>
<evidence type="ECO:0000313" key="5">
    <source>
        <dbReference type="Proteomes" id="UP000093903"/>
    </source>
</evidence>
<dbReference type="GO" id="GO:0009279">
    <property type="term" value="C:cell outer membrane"/>
    <property type="evidence" value="ECO:0007669"/>
    <property type="project" value="TreeGrafter"/>
</dbReference>
<reference evidence="4 5" key="1">
    <citation type="submission" date="2016-05" db="EMBL/GenBank/DDBJ databases">
        <title>First complete genome of the cyanobacterium Cylindrospermopsis raciborskii CS505, containing a circular chromosome and a single extrachromosomal element.</title>
        <authorList>
            <person name="Fuentes J."/>
            <person name="Tamames J."/>
            <person name="Allen E."/>
            <person name="Plominski A."/>
            <person name="Vasquez M."/>
        </authorList>
    </citation>
    <scope>NUCLEOTIDE SEQUENCE [LARGE SCALE GENOMIC DNA]</scope>
    <source>
        <strain evidence="4 5">CS505</strain>
    </source>
</reference>
<evidence type="ECO:0000259" key="3">
    <source>
        <dbReference type="Pfam" id="PF03968"/>
    </source>
</evidence>
<evidence type="ECO:0000313" key="4">
    <source>
        <dbReference type="EMBL" id="OBU76733.1"/>
    </source>
</evidence>
<dbReference type="GO" id="GO:0030288">
    <property type="term" value="C:outer membrane-bounded periplasmic space"/>
    <property type="evidence" value="ECO:0007669"/>
    <property type="project" value="TreeGrafter"/>
</dbReference>
<evidence type="ECO:0000256" key="1">
    <source>
        <dbReference type="ARBA" id="ARBA00022729"/>
    </source>
</evidence>
<proteinExistence type="predicted"/>
<comment type="caution">
    <text evidence="4">The sequence shown here is derived from an EMBL/GenBank/DDBJ whole genome shotgun (WGS) entry which is preliminary data.</text>
</comment>
<feature type="region of interest" description="Disordered" evidence="2">
    <location>
        <begin position="149"/>
        <end position="175"/>
    </location>
</feature>
<dbReference type="PANTHER" id="PTHR36504">
    <property type="entry name" value="LIPOPOLYSACCHARIDE EXPORT SYSTEM PROTEIN LPTA"/>
    <property type="match status" value="1"/>
</dbReference>
<dbReference type="InterPro" id="IPR052037">
    <property type="entry name" value="LPS_export_LptA"/>
</dbReference>
<evidence type="ECO:0000256" key="2">
    <source>
        <dbReference type="SAM" id="MobiDB-lite"/>
    </source>
</evidence>
<dbReference type="Pfam" id="PF03968">
    <property type="entry name" value="LptD_N"/>
    <property type="match status" value="1"/>
</dbReference>